<gene>
    <name evidence="2" type="ORF">PMAYCL1PPCAC_06986</name>
</gene>
<proteinExistence type="predicted"/>
<organism evidence="2 3">
    <name type="scientific">Pristionchus mayeri</name>
    <dbReference type="NCBI Taxonomy" id="1317129"/>
    <lineage>
        <taxon>Eukaryota</taxon>
        <taxon>Metazoa</taxon>
        <taxon>Ecdysozoa</taxon>
        <taxon>Nematoda</taxon>
        <taxon>Chromadorea</taxon>
        <taxon>Rhabditida</taxon>
        <taxon>Rhabditina</taxon>
        <taxon>Diplogasteromorpha</taxon>
        <taxon>Diplogasteroidea</taxon>
        <taxon>Neodiplogasteridae</taxon>
        <taxon>Pristionchus</taxon>
    </lineage>
</organism>
<protein>
    <submittedName>
        <fullName evidence="2">Uncharacterized protein</fullName>
    </submittedName>
</protein>
<dbReference type="EMBL" id="BTRK01000002">
    <property type="protein sequence ID" value="GMR36791.1"/>
    <property type="molecule type" value="Genomic_DNA"/>
</dbReference>
<reference evidence="3" key="1">
    <citation type="submission" date="2022-10" db="EMBL/GenBank/DDBJ databases">
        <title>Genome assembly of Pristionchus species.</title>
        <authorList>
            <person name="Yoshida K."/>
            <person name="Sommer R.J."/>
        </authorList>
    </citation>
    <scope>NUCLEOTIDE SEQUENCE [LARGE SCALE GENOMIC DNA]</scope>
    <source>
        <strain evidence="3">RS5460</strain>
    </source>
</reference>
<feature type="region of interest" description="Disordered" evidence="1">
    <location>
        <begin position="231"/>
        <end position="256"/>
    </location>
</feature>
<evidence type="ECO:0000313" key="2">
    <source>
        <dbReference type="EMBL" id="GMR36791.1"/>
    </source>
</evidence>
<accession>A0AAN4ZCW6</accession>
<name>A0AAN4ZCW6_9BILA</name>
<keyword evidence="3" id="KW-1185">Reference proteome</keyword>
<feature type="region of interest" description="Disordered" evidence="1">
    <location>
        <begin position="177"/>
        <end position="197"/>
    </location>
</feature>
<feature type="non-terminal residue" evidence="2">
    <location>
        <position position="1"/>
    </location>
</feature>
<sequence length="448" mass="50508">CLSFSFVFQMIRTQQIPDKGREEDVINRMAELKSYSSLHSNDISGLVLGMAAGMETLCLSKPVQELSKQIWALKRQLQIFPVDVNEHSKAIEALATMFVHTMELIVEREEKGRRKEKKQSEFIPSSHNTLQRSSLSHGHHNQYDRESSTQSLAQSMYQQGGYGERWEESRMDMNDFNLNRSHSSVDGGEEENGWVDGGEEMPLLYEEYIEGRRRCSGGLCEEEGGKNVERRYGGGLRGRRTSSISPTKNTIHSNSDPKLVSVPQIRIDGLVKARITRKGISASPNKKILKGMEMKIKREGSTIGTGKPNIMHENSILVKICPKSSSAQKYGVDCQGSSFISRSRARTLGMLPESEDNETRKEVIHERKTTALEETVVESRKKKEVKAELHDGRLVKNPVEATFNSNLSETWWAMGARRDGASLLSNRLQVHPFIYMVNTIYIIIGSAL</sequence>
<evidence type="ECO:0000313" key="3">
    <source>
        <dbReference type="Proteomes" id="UP001328107"/>
    </source>
</evidence>
<feature type="region of interest" description="Disordered" evidence="1">
    <location>
        <begin position="109"/>
        <end position="162"/>
    </location>
</feature>
<evidence type="ECO:0000256" key="1">
    <source>
        <dbReference type="SAM" id="MobiDB-lite"/>
    </source>
</evidence>
<feature type="compositionally biased region" description="Acidic residues" evidence="1">
    <location>
        <begin position="187"/>
        <end position="197"/>
    </location>
</feature>
<dbReference type="AlphaFoldDB" id="A0AAN4ZCW6"/>
<feature type="compositionally biased region" description="Polar residues" evidence="1">
    <location>
        <begin position="241"/>
        <end position="256"/>
    </location>
</feature>
<dbReference type="Proteomes" id="UP001328107">
    <property type="component" value="Unassembled WGS sequence"/>
</dbReference>
<comment type="caution">
    <text evidence="2">The sequence shown here is derived from an EMBL/GenBank/DDBJ whole genome shotgun (WGS) entry which is preliminary data.</text>
</comment>
<feature type="compositionally biased region" description="Polar residues" evidence="1">
    <location>
        <begin position="122"/>
        <end position="136"/>
    </location>
</feature>
<feature type="compositionally biased region" description="Polar residues" evidence="1">
    <location>
        <begin position="148"/>
        <end position="158"/>
    </location>
</feature>